<dbReference type="InterPro" id="IPR028889">
    <property type="entry name" value="USP"/>
</dbReference>
<dbReference type="GO" id="GO:0016579">
    <property type="term" value="P:protein deubiquitination"/>
    <property type="evidence" value="ECO:0007669"/>
    <property type="project" value="InterPro"/>
</dbReference>
<comment type="similarity">
    <text evidence="2 7">Belongs to the peptidase C19 family.</text>
</comment>
<evidence type="ECO:0000256" key="1">
    <source>
        <dbReference type="ARBA" id="ARBA00000707"/>
    </source>
</evidence>
<keyword evidence="5 7" id="KW-0378">Hydrolase</keyword>
<dbReference type="InterPro" id="IPR032069">
    <property type="entry name" value="USP37-like_PH"/>
</dbReference>
<dbReference type="Gene3D" id="3.90.70.10">
    <property type="entry name" value="Cysteine proteinases"/>
    <property type="match status" value="1"/>
</dbReference>
<dbReference type="Proteomes" id="UP000694564">
    <property type="component" value="Chromosome 17"/>
</dbReference>
<evidence type="ECO:0000256" key="4">
    <source>
        <dbReference type="ARBA" id="ARBA00022786"/>
    </source>
</evidence>
<dbReference type="InterPro" id="IPR001394">
    <property type="entry name" value="Peptidase_C19_UCH"/>
</dbReference>
<dbReference type="InterPro" id="IPR018200">
    <property type="entry name" value="USP_CS"/>
</dbReference>
<protein>
    <recommendedName>
        <fullName evidence="7">Ubiquitin carboxyl-terminal hydrolase</fullName>
        <ecNumber evidence="7">3.4.19.12</ecNumber>
    </recommendedName>
</protein>
<accession>A0A8D2E0J2</accession>
<keyword evidence="11" id="KW-1185">Reference proteome</keyword>
<dbReference type="SUPFAM" id="SSF54001">
    <property type="entry name" value="Cysteine proteinases"/>
    <property type="match status" value="1"/>
</dbReference>
<evidence type="ECO:0000256" key="2">
    <source>
        <dbReference type="ARBA" id="ARBA00009085"/>
    </source>
</evidence>
<dbReference type="PANTHER" id="PTHR24006:SF711">
    <property type="entry name" value="UBIQUITIN CARBOXYL-TERMINAL HYDROLASE 29"/>
    <property type="match status" value="1"/>
</dbReference>
<keyword evidence="4 7" id="KW-0833">Ubl conjugation pathway</keyword>
<feature type="region of interest" description="Disordered" evidence="8">
    <location>
        <begin position="129"/>
        <end position="273"/>
    </location>
</feature>
<reference evidence="10" key="2">
    <citation type="submission" date="2025-09" db="UniProtKB">
        <authorList>
            <consortium name="Ensembl"/>
        </authorList>
    </citation>
    <scope>IDENTIFICATION</scope>
</reference>
<dbReference type="GeneTree" id="ENSGT00940000161929"/>
<evidence type="ECO:0000313" key="11">
    <source>
        <dbReference type="Proteomes" id="UP000694564"/>
    </source>
</evidence>
<reference evidence="10" key="1">
    <citation type="submission" date="2025-08" db="UniProtKB">
        <authorList>
            <consortium name="Ensembl"/>
        </authorList>
    </citation>
    <scope>IDENTIFICATION</scope>
</reference>
<feature type="domain" description="USP" evidence="9">
    <location>
        <begin position="276"/>
        <end position="798"/>
    </location>
</feature>
<dbReference type="EC" id="3.4.19.12" evidence="7"/>
<feature type="compositionally biased region" description="Low complexity" evidence="8">
    <location>
        <begin position="259"/>
        <end position="272"/>
    </location>
</feature>
<dbReference type="Pfam" id="PF16674">
    <property type="entry name" value="UCH_N"/>
    <property type="match status" value="1"/>
</dbReference>
<evidence type="ECO:0000259" key="9">
    <source>
        <dbReference type="PROSITE" id="PS50235"/>
    </source>
</evidence>
<comment type="catalytic activity">
    <reaction evidence="1 7">
        <text>Thiol-dependent hydrolysis of ester, thioester, amide, peptide and isopeptide bonds formed by the C-terminal Gly of ubiquitin (a 76-residue protein attached to proteins as an intracellular targeting signal).</text>
        <dbReference type="EC" id="3.4.19.12"/>
    </reaction>
</comment>
<feature type="compositionally biased region" description="Low complexity" evidence="8">
    <location>
        <begin position="224"/>
        <end position="239"/>
    </location>
</feature>
<name>A0A8D2E0J2_SCIVU</name>
<evidence type="ECO:0000256" key="5">
    <source>
        <dbReference type="ARBA" id="ARBA00022801"/>
    </source>
</evidence>
<dbReference type="InterPro" id="IPR038093">
    <property type="entry name" value="USP37-like_PH_sf"/>
</dbReference>
<keyword evidence="3 7" id="KW-0645">Protease</keyword>
<dbReference type="PROSITE" id="PS50235">
    <property type="entry name" value="USP_3"/>
    <property type="match status" value="1"/>
</dbReference>
<dbReference type="PROSITE" id="PS00972">
    <property type="entry name" value="USP_1"/>
    <property type="match status" value="1"/>
</dbReference>
<dbReference type="PROSITE" id="PS00973">
    <property type="entry name" value="USP_2"/>
    <property type="match status" value="1"/>
</dbReference>
<comment type="function">
    <text evidence="7">Deubiquitinating enzyme that removes conjugated ubiquitin from specific proteins to regulate different cellular processes.</text>
</comment>
<evidence type="ECO:0000313" key="10">
    <source>
        <dbReference type="Ensembl" id="ENSSVLP00005032244.1"/>
    </source>
</evidence>
<dbReference type="GO" id="GO:0004843">
    <property type="term" value="F:cysteine-type deubiquitinase activity"/>
    <property type="evidence" value="ECO:0007669"/>
    <property type="project" value="UniProtKB-UniRule"/>
</dbReference>
<dbReference type="Pfam" id="PF00443">
    <property type="entry name" value="UCH"/>
    <property type="match status" value="1"/>
</dbReference>
<dbReference type="PANTHER" id="PTHR24006">
    <property type="entry name" value="UBIQUITIN CARBOXYL-TERMINAL HYDROLASE"/>
    <property type="match status" value="1"/>
</dbReference>
<sequence length="826" mass="90103">MIPPKIHNFIQIWSKKTGTITWKETFIETPEGEKEMRLVVTFESGEHVRTFHLGSDISSVLIGRGRERRSCLCLTLQDSTSLLMGRPSCLGVGQPGTFLDVCHLHKFQIPMKLESGWFVLEGRKAQVAAGHEPPYGSCGTQIRSGALPSRKTPLPVWKPPALGKKVSPERKGEKRKKVLPSGLEVNEGDLVPTKKRKRQPWTCAGGSRERPLSLGDAGKDRSSSAEPAAGPDPGEAASSTPTLSDPKRLAVPLGAEHSQQSGDAQAAAQAPAEQRRGFPNLGNTCYMNAVLQALFAIPSFADGLLSQGVPWERIPAGALLTPMSLLLLLKDVCQVETKEELLAGIKGAVSAVAEAFLGNQQNDAHEFLGQCLHQLKDEFEKLNTTWNTEGEPWGGNPPPQGAAGQAVTRAFTCPVEANFEFETQISITCKVCGWVVVKTEPSNHLSLDLQQGLQQGTEPPPLSVQSALDLFFAAEELEYSCERCRHRSAVLRCGFRRLPQVLIVHLKRYSFNQAWLLVKSDRQVGISKYLTLSSQCNADTAPPRPLARSAQATSELTTPPSASVPLGSESPDSLVPLFGPDRDAGPQEFQRMWEGASPTERQRGQQAELASRGSRVFGQKRPRADSAVAEEGRALPPTPGGRAEPVGTPDSALSDVRLQEVPENPEPQKTDPEGIQRCPEKDVGGPTESRLQEADPKVCSASDLDQSPERQDTADNAVAEARGPDATGLEGPPQAYRLVSVVSHVGRSHRSGHYISDVYDFEKQTWFMYNDLRVSEIPEAVMQELRTHTGYILFYMHNEIFEALLEKAESSQELSAQAEVIPWGDV</sequence>
<dbReference type="GO" id="GO:0000082">
    <property type="term" value="P:G1/S transition of mitotic cell cycle"/>
    <property type="evidence" value="ECO:0007669"/>
    <property type="project" value="TreeGrafter"/>
</dbReference>
<dbReference type="OrthoDB" id="289038at2759"/>
<dbReference type="InterPro" id="IPR038765">
    <property type="entry name" value="Papain-like_cys_pep_sf"/>
</dbReference>
<dbReference type="GO" id="GO:0006508">
    <property type="term" value="P:proteolysis"/>
    <property type="evidence" value="ECO:0007669"/>
    <property type="project" value="UniProtKB-KW"/>
</dbReference>
<dbReference type="AlphaFoldDB" id="A0A8D2E0J2"/>
<evidence type="ECO:0000256" key="6">
    <source>
        <dbReference type="ARBA" id="ARBA00022807"/>
    </source>
</evidence>
<organism evidence="10 11">
    <name type="scientific">Sciurus vulgaris</name>
    <name type="common">Eurasian red squirrel</name>
    <dbReference type="NCBI Taxonomy" id="55149"/>
    <lineage>
        <taxon>Eukaryota</taxon>
        <taxon>Metazoa</taxon>
        <taxon>Chordata</taxon>
        <taxon>Craniata</taxon>
        <taxon>Vertebrata</taxon>
        <taxon>Euteleostomi</taxon>
        <taxon>Mammalia</taxon>
        <taxon>Eutheria</taxon>
        <taxon>Euarchontoglires</taxon>
        <taxon>Glires</taxon>
        <taxon>Rodentia</taxon>
        <taxon>Sciuromorpha</taxon>
        <taxon>Sciuridae</taxon>
        <taxon>Sciurinae</taxon>
        <taxon>Sciurini</taxon>
        <taxon>Sciurus</taxon>
    </lineage>
</organism>
<dbReference type="Ensembl" id="ENSSVLT00005035780.1">
    <property type="protein sequence ID" value="ENSSVLP00005032244.1"/>
    <property type="gene ID" value="ENSSVLG00005025341.1"/>
</dbReference>
<dbReference type="GO" id="GO:0005829">
    <property type="term" value="C:cytosol"/>
    <property type="evidence" value="ECO:0007669"/>
    <property type="project" value="TreeGrafter"/>
</dbReference>
<dbReference type="Gene3D" id="2.30.29.180">
    <property type="entry name" value="Ubiquitin carboxyl-terminal hydrolase 26/29/37, pleckstrin homology-like domain"/>
    <property type="match status" value="1"/>
</dbReference>
<dbReference type="CDD" id="cd02257">
    <property type="entry name" value="Peptidase_C19"/>
    <property type="match status" value="1"/>
</dbReference>
<keyword evidence="6 7" id="KW-0788">Thiol protease</keyword>
<feature type="region of interest" description="Disordered" evidence="8">
    <location>
        <begin position="536"/>
        <end position="715"/>
    </location>
</feature>
<feature type="compositionally biased region" description="Basic and acidic residues" evidence="8">
    <location>
        <begin position="207"/>
        <end position="223"/>
    </location>
</feature>
<proteinExistence type="inferred from homology"/>
<evidence type="ECO:0000256" key="8">
    <source>
        <dbReference type="SAM" id="MobiDB-lite"/>
    </source>
</evidence>
<evidence type="ECO:0000256" key="7">
    <source>
        <dbReference type="RuleBase" id="RU366025"/>
    </source>
</evidence>
<dbReference type="InterPro" id="IPR050164">
    <property type="entry name" value="Peptidase_C19"/>
</dbReference>
<feature type="compositionally biased region" description="Basic and acidic residues" evidence="8">
    <location>
        <begin position="666"/>
        <end position="683"/>
    </location>
</feature>
<dbReference type="GO" id="GO:0005634">
    <property type="term" value="C:nucleus"/>
    <property type="evidence" value="ECO:0007669"/>
    <property type="project" value="TreeGrafter"/>
</dbReference>
<evidence type="ECO:0000256" key="3">
    <source>
        <dbReference type="ARBA" id="ARBA00022670"/>
    </source>
</evidence>
<feature type="compositionally biased region" description="Polar residues" evidence="8">
    <location>
        <begin position="550"/>
        <end position="561"/>
    </location>
</feature>